<dbReference type="PANTHER" id="PTHR44154">
    <property type="entry name" value="QUINONE OXIDOREDUCTASE"/>
    <property type="match status" value="1"/>
</dbReference>
<evidence type="ECO:0000259" key="2">
    <source>
        <dbReference type="Pfam" id="PF08240"/>
    </source>
</evidence>
<dbReference type="EMBL" id="SMKZ01000060">
    <property type="protein sequence ID" value="TDD99090.1"/>
    <property type="molecule type" value="Genomic_DNA"/>
</dbReference>
<feature type="non-terminal residue" evidence="3">
    <location>
        <position position="149"/>
    </location>
</feature>
<sequence length="149" mass="15536">MKAIVRDTYCPPDQLRLADVDRPAIGAEDVLIRVHAAGVDQGVWHLVTGLPYPVRLAGFGLRRPKNPVVGSDVAGRIEAAGARVTGLRPGDEVFGTCDGAYASFARAGQGSVVAKPSNVTFEQAAAVATSACAALQALRDKAEVRAGQR</sequence>
<dbReference type="SUPFAM" id="SSF50129">
    <property type="entry name" value="GroES-like"/>
    <property type="match status" value="1"/>
</dbReference>
<dbReference type="Gene3D" id="3.90.180.10">
    <property type="entry name" value="Medium-chain alcohol dehydrogenases, catalytic domain"/>
    <property type="match status" value="1"/>
</dbReference>
<evidence type="ECO:0000256" key="1">
    <source>
        <dbReference type="ARBA" id="ARBA00022857"/>
    </source>
</evidence>
<dbReference type="InterPro" id="IPR011032">
    <property type="entry name" value="GroES-like_sf"/>
</dbReference>
<reference evidence="3 4" key="1">
    <citation type="submission" date="2019-03" db="EMBL/GenBank/DDBJ databases">
        <title>Draft genome sequences of novel Actinobacteria.</title>
        <authorList>
            <person name="Sahin N."/>
            <person name="Ay H."/>
            <person name="Saygin H."/>
        </authorList>
    </citation>
    <scope>NUCLEOTIDE SEQUENCE [LARGE SCALE GENOMIC DNA]</scope>
    <source>
        <strain evidence="3 4">5K138</strain>
    </source>
</reference>
<dbReference type="RefSeq" id="WP_162606657.1">
    <property type="nucleotide sequence ID" value="NZ_SMKZ01000060.1"/>
</dbReference>
<dbReference type="AlphaFoldDB" id="A0A4R5CKE5"/>
<proteinExistence type="predicted"/>
<evidence type="ECO:0000313" key="4">
    <source>
        <dbReference type="Proteomes" id="UP000294739"/>
    </source>
</evidence>
<dbReference type="InterPro" id="IPR051603">
    <property type="entry name" value="Zinc-ADH_QOR/CCCR"/>
</dbReference>
<dbReference type="Pfam" id="PF08240">
    <property type="entry name" value="ADH_N"/>
    <property type="match status" value="1"/>
</dbReference>
<evidence type="ECO:0000313" key="3">
    <source>
        <dbReference type="EMBL" id="TDD99090.1"/>
    </source>
</evidence>
<keyword evidence="4" id="KW-1185">Reference proteome</keyword>
<name>A0A4R5CKE5_9ACTN</name>
<feature type="domain" description="Alcohol dehydrogenase-like N-terminal" evidence="2">
    <location>
        <begin position="27"/>
        <end position="100"/>
    </location>
</feature>
<organism evidence="3 4">
    <name type="scientific">Jiangella asiatica</name>
    <dbReference type="NCBI Taxonomy" id="2530372"/>
    <lineage>
        <taxon>Bacteria</taxon>
        <taxon>Bacillati</taxon>
        <taxon>Actinomycetota</taxon>
        <taxon>Actinomycetes</taxon>
        <taxon>Jiangellales</taxon>
        <taxon>Jiangellaceae</taxon>
        <taxon>Jiangella</taxon>
    </lineage>
</organism>
<protein>
    <submittedName>
        <fullName evidence="3">NAD(P)-dependent alcohol dehydrogenase</fullName>
    </submittedName>
</protein>
<dbReference type="PANTHER" id="PTHR44154:SF1">
    <property type="entry name" value="QUINONE OXIDOREDUCTASE"/>
    <property type="match status" value="1"/>
</dbReference>
<keyword evidence="1" id="KW-0521">NADP</keyword>
<accession>A0A4R5CKE5</accession>
<comment type="caution">
    <text evidence="3">The sequence shown here is derived from an EMBL/GenBank/DDBJ whole genome shotgun (WGS) entry which is preliminary data.</text>
</comment>
<gene>
    <name evidence="3" type="ORF">E1269_27635</name>
</gene>
<dbReference type="InterPro" id="IPR013154">
    <property type="entry name" value="ADH-like_N"/>
</dbReference>
<dbReference type="InParanoid" id="A0A4R5CKE5"/>
<dbReference type="Proteomes" id="UP000294739">
    <property type="component" value="Unassembled WGS sequence"/>
</dbReference>